<evidence type="ECO:0000256" key="1">
    <source>
        <dbReference type="SAM" id="Phobius"/>
    </source>
</evidence>
<evidence type="ECO:0000313" key="3">
    <source>
        <dbReference type="Proteomes" id="UP001500604"/>
    </source>
</evidence>
<feature type="transmembrane region" description="Helical" evidence="1">
    <location>
        <begin position="48"/>
        <end position="74"/>
    </location>
</feature>
<feature type="transmembrane region" description="Helical" evidence="1">
    <location>
        <begin position="81"/>
        <end position="105"/>
    </location>
</feature>
<proteinExistence type="predicted"/>
<keyword evidence="3" id="KW-1185">Reference proteome</keyword>
<dbReference type="RefSeq" id="WP_345196739.1">
    <property type="nucleotide sequence ID" value="NZ_BAABFL010000404.1"/>
</dbReference>
<dbReference type="EMBL" id="BAABFL010000404">
    <property type="protein sequence ID" value="GAA4650547.1"/>
    <property type="molecule type" value="Genomic_DNA"/>
</dbReference>
<gene>
    <name evidence="2" type="ORF">GCM10023116_28300</name>
</gene>
<keyword evidence="1" id="KW-0812">Transmembrane</keyword>
<dbReference type="Proteomes" id="UP001500604">
    <property type="component" value="Unassembled WGS sequence"/>
</dbReference>
<name>A0ABP8V3S6_9GAMM</name>
<evidence type="ECO:0000313" key="2">
    <source>
        <dbReference type="EMBL" id="GAA4650547.1"/>
    </source>
</evidence>
<accession>A0ABP8V3S6</accession>
<keyword evidence="1" id="KW-1133">Transmembrane helix</keyword>
<reference evidence="3" key="1">
    <citation type="journal article" date="2019" name="Int. J. Syst. Evol. Microbiol.">
        <title>The Global Catalogue of Microorganisms (GCM) 10K type strain sequencing project: providing services to taxonomists for standard genome sequencing and annotation.</title>
        <authorList>
            <consortium name="The Broad Institute Genomics Platform"/>
            <consortium name="The Broad Institute Genome Sequencing Center for Infectious Disease"/>
            <person name="Wu L."/>
            <person name="Ma J."/>
        </authorList>
    </citation>
    <scope>NUCLEOTIDE SEQUENCE [LARGE SCALE GENOMIC DNA]</scope>
    <source>
        <strain evidence="3">JCM 17805</strain>
    </source>
</reference>
<comment type="caution">
    <text evidence="2">The sequence shown here is derived from an EMBL/GenBank/DDBJ whole genome shotgun (WGS) entry which is preliminary data.</text>
</comment>
<feature type="transmembrane region" description="Helical" evidence="1">
    <location>
        <begin position="111"/>
        <end position="130"/>
    </location>
</feature>
<protein>
    <submittedName>
        <fullName evidence="2">Uncharacterized protein</fullName>
    </submittedName>
</protein>
<sequence length="133" mass="14582">MRLIIKKTYISLFFALALLPLLEPALSFAQQFAIVDTLPDWLHRNTAIFLSGLVTITLPWIAITLATALALLFALGTSARLYSVVVVVALQLLVYAFTGGLTFSWHHWATSLPGILGAFALVPVTLLLSLKRF</sequence>
<organism evidence="2 3">
    <name type="scientific">Kistimonas scapharcae</name>
    <dbReference type="NCBI Taxonomy" id="1036133"/>
    <lineage>
        <taxon>Bacteria</taxon>
        <taxon>Pseudomonadati</taxon>
        <taxon>Pseudomonadota</taxon>
        <taxon>Gammaproteobacteria</taxon>
        <taxon>Oceanospirillales</taxon>
        <taxon>Endozoicomonadaceae</taxon>
        <taxon>Kistimonas</taxon>
    </lineage>
</organism>
<keyword evidence="1" id="KW-0472">Membrane</keyword>